<evidence type="ECO:0000256" key="2">
    <source>
        <dbReference type="SAM" id="Phobius"/>
    </source>
</evidence>
<comment type="caution">
    <text evidence="3">The sequence shown here is derived from an EMBL/GenBank/DDBJ whole genome shotgun (WGS) entry which is preliminary data.</text>
</comment>
<dbReference type="Pfam" id="PF17197">
    <property type="entry name" value="DUF5134"/>
    <property type="match status" value="1"/>
</dbReference>
<feature type="transmembrane region" description="Helical" evidence="2">
    <location>
        <begin position="65"/>
        <end position="84"/>
    </location>
</feature>
<evidence type="ECO:0000256" key="1">
    <source>
        <dbReference type="SAM" id="MobiDB-lite"/>
    </source>
</evidence>
<feature type="transmembrane region" description="Helical" evidence="2">
    <location>
        <begin position="151"/>
        <end position="172"/>
    </location>
</feature>
<keyword evidence="2" id="KW-1133">Transmembrane helix</keyword>
<accession>A0ABU8TCG0</accession>
<feature type="transmembrane region" description="Helical" evidence="2">
    <location>
        <begin position="236"/>
        <end position="255"/>
    </location>
</feature>
<dbReference type="Proteomes" id="UP001364211">
    <property type="component" value="Unassembled WGS sequence"/>
</dbReference>
<evidence type="ECO:0000313" key="3">
    <source>
        <dbReference type="EMBL" id="MEJ8281328.1"/>
    </source>
</evidence>
<sequence length="257" mass="25775">MISSVPLAWTLTVLFTATGLYALLRWAAAVAERRSAAHRTAELAHLLMSAAMVVMTWTWYGEAGLRTQIVLFTVLGVFFVVTAARGVACGPSGRAAGAAHALMAAAMVWMLAAMPLIMATPAVAAGGGAHDHHGGGDMAGMDGTGGGSGPAGWAVAVTVGLCVVLLAAAGFWGARALSHDRDAGDPLTPDDAPSGASPRPGTVPEDAGTTGSTGRTAVAERTRAPSATRLGARSDAACHAAMSVGMVVMLAAMVAGW</sequence>
<feature type="transmembrane region" description="Helical" evidence="2">
    <location>
        <begin position="6"/>
        <end position="28"/>
    </location>
</feature>
<feature type="transmembrane region" description="Helical" evidence="2">
    <location>
        <begin position="96"/>
        <end position="118"/>
    </location>
</feature>
<gene>
    <name evidence="3" type="ORF">WJX68_20490</name>
</gene>
<protein>
    <submittedName>
        <fullName evidence="3">DUF5134 domain-containing protein</fullName>
    </submittedName>
</protein>
<proteinExistence type="predicted"/>
<dbReference type="EMBL" id="JBBJUP010000018">
    <property type="protein sequence ID" value="MEJ8281328.1"/>
    <property type="molecule type" value="Genomic_DNA"/>
</dbReference>
<dbReference type="InterPro" id="IPR033458">
    <property type="entry name" value="DUF5134"/>
</dbReference>
<evidence type="ECO:0000313" key="4">
    <source>
        <dbReference type="Proteomes" id="UP001364211"/>
    </source>
</evidence>
<organism evidence="3 4">
    <name type="scientific">Pseudonocardia spirodelae</name>
    <dbReference type="NCBI Taxonomy" id="3133431"/>
    <lineage>
        <taxon>Bacteria</taxon>
        <taxon>Bacillati</taxon>
        <taxon>Actinomycetota</taxon>
        <taxon>Actinomycetes</taxon>
        <taxon>Pseudonocardiales</taxon>
        <taxon>Pseudonocardiaceae</taxon>
        <taxon>Pseudonocardia</taxon>
    </lineage>
</organism>
<reference evidence="3 4" key="1">
    <citation type="submission" date="2024-03" db="EMBL/GenBank/DDBJ databases">
        <title>Draft genome sequence of Pseudonocardia sp. DW16-2.</title>
        <authorList>
            <person name="Duangmal K."/>
        </authorList>
    </citation>
    <scope>NUCLEOTIDE SEQUENCE [LARGE SCALE GENOMIC DNA]</scope>
    <source>
        <strain evidence="3 4">DW16-2</strain>
    </source>
</reference>
<name>A0ABU8TCG0_9PSEU</name>
<keyword evidence="2" id="KW-0812">Transmembrane</keyword>
<feature type="transmembrane region" description="Helical" evidence="2">
    <location>
        <begin position="40"/>
        <end position="59"/>
    </location>
</feature>
<keyword evidence="4" id="KW-1185">Reference proteome</keyword>
<dbReference type="RefSeq" id="WP_340293462.1">
    <property type="nucleotide sequence ID" value="NZ_JBBJUP010000018.1"/>
</dbReference>
<keyword evidence="2" id="KW-0472">Membrane</keyword>
<feature type="region of interest" description="Disordered" evidence="1">
    <location>
        <begin position="182"/>
        <end position="232"/>
    </location>
</feature>